<keyword evidence="4 8" id="KW-0067">ATP-binding</keyword>
<comment type="function">
    <text evidence="8">Involved in the regulation of the intracellular balance of NAD and NADP, and is a key enzyme in the biosynthesis of NADP. Catalyzes specifically the phosphorylation on 2'-hydroxyl of the adenosine moiety of NAD to yield NADP.</text>
</comment>
<reference evidence="9 10" key="1">
    <citation type="submission" date="2018-10" db="EMBL/GenBank/DDBJ databases">
        <title>Phylogenomics of Brevibacillus.</title>
        <authorList>
            <person name="Dunlap C."/>
        </authorList>
    </citation>
    <scope>NUCLEOTIDE SEQUENCE [LARGE SCALE GENOMIC DNA]</scope>
    <source>
        <strain evidence="9 10">JCM 15716</strain>
    </source>
</reference>
<evidence type="ECO:0000256" key="4">
    <source>
        <dbReference type="ARBA" id="ARBA00022840"/>
    </source>
</evidence>
<dbReference type="GO" id="GO:0005524">
    <property type="term" value="F:ATP binding"/>
    <property type="evidence" value="ECO:0007669"/>
    <property type="project" value="UniProtKB-KW"/>
</dbReference>
<dbReference type="Pfam" id="PF20143">
    <property type="entry name" value="NAD_kinase_C"/>
    <property type="match status" value="1"/>
</dbReference>
<dbReference type="RefSeq" id="WP_122920814.1">
    <property type="nucleotide sequence ID" value="NZ_RHHQ01000023.1"/>
</dbReference>
<evidence type="ECO:0000313" key="10">
    <source>
        <dbReference type="Proteomes" id="UP000271031"/>
    </source>
</evidence>
<feature type="binding site" evidence="8">
    <location>
        <begin position="142"/>
        <end position="143"/>
    </location>
    <ligand>
        <name>NAD(+)</name>
        <dbReference type="ChEBI" id="CHEBI:57540"/>
    </ligand>
</feature>
<dbReference type="InterPro" id="IPR017437">
    <property type="entry name" value="ATP-NAD_kinase_PpnK-typ_C"/>
</dbReference>
<dbReference type="Proteomes" id="UP000271031">
    <property type="component" value="Unassembled WGS sequence"/>
</dbReference>
<feature type="binding site" evidence="8">
    <location>
        <position position="242"/>
    </location>
    <ligand>
        <name>NAD(+)</name>
        <dbReference type="ChEBI" id="CHEBI:57540"/>
    </ligand>
</feature>
<evidence type="ECO:0000313" key="9">
    <source>
        <dbReference type="EMBL" id="RNB81133.1"/>
    </source>
</evidence>
<gene>
    <name evidence="8" type="primary">nadK</name>
    <name evidence="9" type="ORF">EDM56_25755</name>
</gene>
<evidence type="ECO:0000256" key="3">
    <source>
        <dbReference type="ARBA" id="ARBA00022777"/>
    </source>
</evidence>
<feature type="binding site" evidence="8">
    <location>
        <begin position="68"/>
        <end position="69"/>
    </location>
    <ligand>
        <name>NAD(+)</name>
        <dbReference type="ChEBI" id="CHEBI:57540"/>
    </ligand>
</feature>
<comment type="catalytic activity">
    <reaction evidence="7 8">
        <text>NAD(+) + ATP = ADP + NADP(+) + H(+)</text>
        <dbReference type="Rhea" id="RHEA:18629"/>
        <dbReference type="ChEBI" id="CHEBI:15378"/>
        <dbReference type="ChEBI" id="CHEBI:30616"/>
        <dbReference type="ChEBI" id="CHEBI:57540"/>
        <dbReference type="ChEBI" id="CHEBI:58349"/>
        <dbReference type="ChEBI" id="CHEBI:456216"/>
        <dbReference type="EC" id="2.7.1.23"/>
    </reaction>
</comment>
<dbReference type="InterPro" id="IPR016064">
    <property type="entry name" value="NAD/diacylglycerol_kinase_sf"/>
</dbReference>
<feature type="binding site" evidence="8">
    <location>
        <position position="153"/>
    </location>
    <ligand>
        <name>NAD(+)</name>
        <dbReference type="ChEBI" id="CHEBI:57540"/>
    </ligand>
</feature>
<feature type="binding site" evidence="8">
    <location>
        <position position="207"/>
    </location>
    <ligand>
        <name>NAD(+)</name>
        <dbReference type="ChEBI" id="CHEBI:57540"/>
    </ligand>
</feature>
<dbReference type="EMBL" id="RHHQ01000023">
    <property type="protein sequence ID" value="RNB81133.1"/>
    <property type="molecule type" value="Genomic_DNA"/>
</dbReference>
<dbReference type="GO" id="GO:0003951">
    <property type="term" value="F:NAD+ kinase activity"/>
    <property type="evidence" value="ECO:0007669"/>
    <property type="project" value="UniProtKB-UniRule"/>
</dbReference>
<dbReference type="Pfam" id="PF01513">
    <property type="entry name" value="NAD_kinase"/>
    <property type="match status" value="1"/>
</dbReference>
<comment type="caution">
    <text evidence="9">The sequence shown here is derived from an EMBL/GenBank/DDBJ whole genome shotgun (WGS) entry which is preliminary data.</text>
</comment>
<name>A0A3M8CZI5_9BACL</name>
<dbReference type="GO" id="GO:0019674">
    <property type="term" value="P:NAD+ metabolic process"/>
    <property type="evidence" value="ECO:0007669"/>
    <property type="project" value="InterPro"/>
</dbReference>
<keyword evidence="2 8" id="KW-0547">Nucleotide-binding</keyword>
<comment type="similarity">
    <text evidence="8">Belongs to the NAD kinase family.</text>
</comment>
<accession>A0A3M8CZI5</accession>
<evidence type="ECO:0000256" key="5">
    <source>
        <dbReference type="ARBA" id="ARBA00022857"/>
    </source>
</evidence>
<keyword evidence="10" id="KW-1185">Reference proteome</keyword>
<feature type="active site" description="Proton acceptor" evidence="8">
    <location>
        <position position="68"/>
    </location>
</feature>
<dbReference type="PANTHER" id="PTHR20275:SF0">
    <property type="entry name" value="NAD KINASE"/>
    <property type="match status" value="1"/>
</dbReference>
<evidence type="ECO:0000256" key="1">
    <source>
        <dbReference type="ARBA" id="ARBA00022679"/>
    </source>
</evidence>
<dbReference type="InterPro" id="IPR017438">
    <property type="entry name" value="ATP-NAD_kinase_N"/>
</dbReference>
<protein>
    <recommendedName>
        <fullName evidence="8">NAD kinase</fullName>
        <ecNumber evidence="8">2.7.1.23</ecNumber>
    </recommendedName>
    <alternativeName>
        <fullName evidence="8">ATP-dependent NAD kinase</fullName>
    </alternativeName>
</protein>
<dbReference type="HAMAP" id="MF_00361">
    <property type="entry name" value="NAD_kinase"/>
    <property type="match status" value="1"/>
</dbReference>
<evidence type="ECO:0000256" key="7">
    <source>
        <dbReference type="ARBA" id="ARBA00047925"/>
    </source>
</evidence>
<dbReference type="Gene3D" id="2.60.200.30">
    <property type="entry name" value="Probable inorganic polyphosphate/atp-NAD kinase, domain 2"/>
    <property type="match status" value="1"/>
</dbReference>
<organism evidence="9 10">
    <name type="scientific">Brevibacillus fluminis</name>
    <dbReference type="NCBI Taxonomy" id="511487"/>
    <lineage>
        <taxon>Bacteria</taxon>
        <taxon>Bacillati</taxon>
        <taxon>Bacillota</taxon>
        <taxon>Bacilli</taxon>
        <taxon>Bacillales</taxon>
        <taxon>Paenibacillaceae</taxon>
        <taxon>Brevibacillus</taxon>
    </lineage>
</organism>
<keyword evidence="3 8" id="KW-0418">Kinase</keyword>
<keyword evidence="1 8" id="KW-0808">Transferase</keyword>
<dbReference type="InterPro" id="IPR002504">
    <property type="entry name" value="NADK"/>
</dbReference>
<comment type="cofactor">
    <cofactor evidence="8">
        <name>a divalent metal cation</name>
        <dbReference type="ChEBI" id="CHEBI:60240"/>
    </cofactor>
</comment>
<dbReference type="GO" id="GO:0006741">
    <property type="term" value="P:NADP+ biosynthetic process"/>
    <property type="evidence" value="ECO:0007669"/>
    <property type="project" value="UniProtKB-UniRule"/>
</dbReference>
<dbReference type="SUPFAM" id="SSF111331">
    <property type="entry name" value="NAD kinase/diacylglycerol kinase-like"/>
    <property type="match status" value="1"/>
</dbReference>
<comment type="caution">
    <text evidence="8">Lacks conserved residue(s) required for the propagation of feature annotation.</text>
</comment>
<evidence type="ECO:0000256" key="6">
    <source>
        <dbReference type="ARBA" id="ARBA00023027"/>
    </source>
</evidence>
<proteinExistence type="inferred from homology"/>
<sequence length="285" mass="30673">MNTIGIVAIKGKPEALIVARDLVYLLEQRGIQVFLEESIAKKMGRPESALPVSAFADQVELVCVLGGDGTLLGIARMLAGHSLPILGINLGTLGFLSEAEPDDLPLAVDNLLSGRYDIEERSMLEAKLVRDGEVLATFTAMNDIGIAKGAFCRIIQCGVFVDEHYVVTFNGDGLIVSSPTGSTAYSLAAGGPIVAPNVNMLLLTPVAPHSLTARPIVCSGDQLIRIEVDAKHKDMGLSIDGQLGYELEGGDQIFVKKSPYITPLVKWKTGNFFETIRRKLHGEWE</sequence>
<dbReference type="AlphaFoldDB" id="A0A3M8CZI5"/>
<dbReference type="OrthoDB" id="9774737at2"/>
<dbReference type="PANTHER" id="PTHR20275">
    <property type="entry name" value="NAD KINASE"/>
    <property type="match status" value="1"/>
</dbReference>
<comment type="subcellular location">
    <subcellularLocation>
        <location evidence="8">Cytoplasm</location>
    </subcellularLocation>
</comment>
<keyword evidence="5 8" id="KW-0521">NADP</keyword>
<dbReference type="GO" id="GO:0005737">
    <property type="term" value="C:cytoplasm"/>
    <property type="evidence" value="ECO:0007669"/>
    <property type="project" value="UniProtKB-SubCell"/>
</dbReference>
<dbReference type="Gene3D" id="3.40.50.10330">
    <property type="entry name" value="Probable inorganic polyphosphate/atp-NAD kinase, domain 1"/>
    <property type="match status" value="1"/>
</dbReference>
<keyword evidence="6 8" id="KW-0520">NAD</keyword>
<evidence type="ECO:0000256" key="8">
    <source>
        <dbReference type="HAMAP-Rule" id="MF_00361"/>
    </source>
</evidence>
<feature type="binding site" evidence="8">
    <location>
        <position position="172"/>
    </location>
    <ligand>
        <name>NAD(+)</name>
        <dbReference type="ChEBI" id="CHEBI:57540"/>
    </ligand>
</feature>
<keyword evidence="8" id="KW-0963">Cytoplasm</keyword>
<evidence type="ECO:0000256" key="2">
    <source>
        <dbReference type="ARBA" id="ARBA00022741"/>
    </source>
</evidence>
<dbReference type="GO" id="GO:0051287">
    <property type="term" value="F:NAD binding"/>
    <property type="evidence" value="ECO:0007669"/>
    <property type="project" value="UniProtKB-ARBA"/>
</dbReference>
<dbReference type="EC" id="2.7.1.23" evidence="8"/>
<dbReference type="GO" id="GO:0046872">
    <property type="term" value="F:metal ion binding"/>
    <property type="evidence" value="ECO:0007669"/>
    <property type="project" value="UniProtKB-UniRule"/>
</dbReference>